<evidence type="ECO:0000313" key="5">
    <source>
        <dbReference type="Proteomes" id="UP000308181"/>
    </source>
</evidence>
<evidence type="ECO:0000259" key="3">
    <source>
        <dbReference type="Pfam" id="PF07743"/>
    </source>
</evidence>
<dbReference type="PANTHER" id="PTHR14021">
    <property type="entry name" value="IRON-SULFUR CLUSTER CO-CHAPERONE PROTEIN HSCB"/>
    <property type="match status" value="1"/>
</dbReference>
<dbReference type="InterPro" id="IPR009073">
    <property type="entry name" value="HscB_oligo_C"/>
</dbReference>
<dbReference type="Pfam" id="PF07743">
    <property type="entry name" value="HSCB_C"/>
    <property type="match status" value="1"/>
</dbReference>
<dbReference type="Proteomes" id="UP000308181">
    <property type="component" value="Unassembled WGS sequence"/>
</dbReference>
<dbReference type="RefSeq" id="WP_317130556.1">
    <property type="nucleotide sequence ID" value="NZ_SWBP01000015.1"/>
</dbReference>
<sequence>HPDFFVNESEEKQQEILQLSTLNNKAFQTLSNPDQLLAYVLAAKGELEEGEKYELPQDFLMEMMEVNEAFMELEFDADEQQLAQVKQTVEELEDSLNAE</sequence>
<dbReference type="InterPro" id="IPR036386">
    <property type="entry name" value="HscB_C_sf"/>
</dbReference>
<dbReference type="InterPro" id="IPR004640">
    <property type="entry name" value="HscB"/>
</dbReference>
<comment type="similarity">
    <text evidence="1">Belongs to the HscB family.</text>
</comment>
<dbReference type="GO" id="GO:0051087">
    <property type="term" value="F:protein-folding chaperone binding"/>
    <property type="evidence" value="ECO:0007669"/>
    <property type="project" value="InterPro"/>
</dbReference>
<dbReference type="PANTHER" id="PTHR14021:SF15">
    <property type="entry name" value="IRON-SULFUR CLUSTER CO-CHAPERONE PROTEIN HSCB"/>
    <property type="match status" value="1"/>
</dbReference>
<organism evidence="4 5">
    <name type="scientific">Pedobacter cryophilus</name>
    <dbReference type="NCBI Taxonomy" id="2571271"/>
    <lineage>
        <taxon>Bacteria</taxon>
        <taxon>Pseudomonadati</taxon>
        <taxon>Bacteroidota</taxon>
        <taxon>Sphingobacteriia</taxon>
        <taxon>Sphingobacteriales</taxon>
        <taxon>Sphingobacteriaceae</taxon>
        <taxon>Pedobacter</taxon>
    </lineage>
</organism>
<dbReference type="SUPFAM" id="SSF47144">
    <property type="entry name" value="HSC20 (HSCB), C-terminal oligomerisation domain"/>
    <property type="match status" value="1"/>
</dbReference>
<feature type="domain" description="Co-chaperone HscB C-terminal oligomerisation" evidence="3">
    <location>
        <begin position="56"/>
        <end position="98"/>
    </location>
</feature>
<proteinExistence type="inferred from homology"/>
<dbReference type="Gene3D" id="1.10.287.110">
    <property type="entry name" value="DnaJ domain"/>
    <property type="match status" value="1"/>
</dbReference>
<dbReference type="GO" id="GO:0044571">
    <property type="term" value="P:[2Fe-2S] cluster assembly"/>
    <property type="evidence" value="ECO:0007669"/>
    <property type="project" value="InterPro"/>
</dbReference>
<feature type="non-terminal residue" evidence="4">
    <location>
        <position position="1"/>
    </location>
</feature>
<dbReference type="GO" id="GO:0051259">
    <property type="term" value="P:protein complex oligomerization"/>
    <property type="evidence" value="ECO:0007669"/>
    <property type="project" value="InterPro"/>
</dbReference>
<evidence type="ECO:0000256" key="2">
    <source>
        <dbReference type="ARBA" id="ARBA00023186"/>
    </source>
</evidence>
<keyword evidence="2" id="KW-0143">Chaperone</keyword>
<dbReference type="InterPro" id="IPR036869">
    <property type="entry name" value="J_dom_sf"/>
</dbReference>
<evidence type="ECO:0000313" key="4">
    <source>
        <dbReference type="EMBL" id="TKB95079.1"/>
    </source>
</evidence>
<evidence type="ECO:0000256" key="1">
    <source>
        <dbReference type="ARBA" id="ARBA00010476"/>
    </source>
</evidence>
<comment type="caution">
    <text evidence="4">The sequence shown here is derived from an EMBL/GenBank/DDBJ whole genome shotgun (WGS) entry which is preliminary data.</text>
</comment>
<gene>
    <name evidence="4" type="ORF">FA046_17170</name>
</gene>
<dbReference type="GO" id="GO:0001671">
    <property type="term" value="F:ATPase activator activity"/>
    <property type="evidence" value="ECO:0007669"/>
    <property type="project" value="InterPro"/>
</dbReference>
<keyword evidence="5" id="KW-1185">Reference proteome</keyword>
<accession>A0A4U1BSV0</accession>
<dbReference type="AlphaFoldDB" id="A0A4U1BSV0"/>
<reference evidence="4 5" key="1">
    <citation type="submission" date="2019-04" db="EMBL/GenBank/DDBJ databases">
        <title>Pedobacter sp. AR-3-17 sp. nov., isolated from Arctic soil.</title>
        <authorList>
            <person name="Dahal R.H."/>
            <person name="Kim D.-U."/>
        </authorList>
    </citation>
    <scope>NUCLEOTIDE SEQUENCE [LARGE SCALE GENOMIC DNA]</scope>
    <source>
        <strain evidence="4 5">AR-3-17</strain>
    </source>
</reference>
<dbReference type="EMBL" id="SWBP01000015">
    <property type="protein sequence ID" value="TKB95079.1"/>
    <property type="molecule type" value="Genomic_DNA"/>
</dbReference>
<name>A0A4U1BSV0_9SPHI</name>
<protein>
    <submittedName>
        <fullName evidence="4">Fe-S protein assembly co-chaperone HscB</fullName>
    </submittedName>
</protein>